<dbReference type="GO" id="GO:1901678">
    <property type="term" value="P:iron coordination entity transport"/>
    <property type="evidence" value="ECO:0007669"/>
    <property type="project" value="UniProtKB-ARBA"/>
</dbReference>
<feature type="signal peptide" evidence="7">
    <location>
        <begin position="1"/>
        <end position="21"/>
    </location>
</feature>
<evidence type="ECO:0000313" key="9">
    <source>
        <dbReference type="EMBL" id="MBB6633095.1"/>
    </source>
</evidence>
<comment type="subcellular location">
    <subcellularLocation>
        <location evidence="1">Cell envelope</location>
    </subcellularLocation>
</comment>
<dbReference type="InterPro" id="IPR051313">
    <property type="entry name" value="Bact_iron-sidero_bind"/>
</dbReference>
<evidence type="ECO:0000256" key="3">
    <source>
        <dbReference type="ARBA" id="ARBA00022448"/>
    </source>
</evidence>
<feature type="compositionally biased region" description="Low complexity" evidence="6">
    <location>
        <begin position="33"/>
        <end position="56"/>
    </location>
</feature>
<feature type="coiled-coil region" evidence="5">
    <location>
        <begin position="177"/>
        <end position="211"/>
    </location>
</feature>
<dbReference type="SUPFAM" id="SSF53807">
    <property type="entry name" value="Helical backbone' metal receptor"/>
    <property type="match status" value="1"/>
</dbReference>
<evidence type="ECO:0000313" key="10">
    <source>
        <dbReference type="Proteomes" id="UP000535838"/>
    </source>
</evidence>
<evidence type="ECO:0000256" key="7">
    <source>
        <dbReference type="SAM" id="SignalP"/>
    </source>
</evidence>
<dbReference type="RefSeq" id="WP_185118330.1">
    <property type="nucleotide sequence ID" value="NZ_JACJVQ010000003.1"/>
</dbReference>
<protein>
    <submittedName>
        <fullName evidence="9">ABC transporter substrate-binding protein</fullName>
    </submittedName>
</protein>
<proteinExistence type="inferred from homology"/>
<comment type="similarity">
    <text evidence="2">Belongs to the bacterial solute-binding protein 8 family.</text>
</comment>
<keyword evidence="3" id="KW-0813">Transport</keyword>
<dbReference type="InterPro" id="IPR002491">
    <property type="entry name" value="ABC_transptr_periplasmic_BD"/>
</dbReference>
<feature type="domain" description="Fe/B12 periplasmic-binding" evidence="8">
    <location>
        <begin position="76"/>
        <end position="329"/>
    </location>
</feature>
<evidence type="ECO:0000256" key="6">
    <source>
        <dbReference type="SAM" id="MobiDB-lite"/>
    </source>
</evidence>
<keyword evidence="5" id="KW-0175">Coiled coil</keyword>
<dbReference type="PANTHER" id="PTHR30532:SF1">
    <property type="entry name" value="IRON(3+)-HYDROXAMATE-BINDING PROTEIN FHUD"/>
    <property type="match status" value="1"/>
</dbReference>
<keyword evidence="4 7" id="KW-0732">Signal</keyword>
<feature type="chain" id="PRO_5038732261" evidence="7">
    <location>
        <begin position="22"/>
        <end position="329"/>
    </location>
</feature>
<dbReference type="EMBL" id="JACJVQ010000003">
    <property type="protein sequence ID" value="MBB6633095.1"/>
    <property type="molecule type" value="Genomic_DNA"/>
</dbReference>
<sequence>MKLSKHTLSAGLMALMMILLAACGNSNNSNEDATPATTSPSAAQTEAAASSANGEEAAPRVLTDAMGHQVEVPAHPQRIIAPFLEDPLSAMGVSPVAQWSAGGQPQQYLQDKLSGVPSLNMDNGLTAEETLSYKPDLILFLSPAYMGQIDYDQFSKIAPTFVLSEDNTDWRTNLEKLGDLLGEQDAAKKALEQYEEKMEAAESQLGNLPSEKTAVILLPQDDKSFKLFGPNFYGGKTLYQTLGFKQPAALKGDFEAYSMETLAELKDVDYVFVISGPGRSEPPEDNALWKSLKAVQEGTIFKVDSGHWFNDNPVANGLIADDVLNHVHE</sequence>
<evidence type="ECO:0000256" key="1">
    <source>
        <dbReference type="ARBA" id="ARBA00004196"/>
    </source>
</evidence>
<dbReference type="AlphaFoldDB" id="A0A841SSR4"/>
<gene>
    <name evidence="9" type="ORF">H7B67_03075</name>
</gene>
<reference evidence="9 10" key="1">
    <citation type="submission" date="2020-08" db="EMBL/GenBank/DDBJ databases">
        <title>Cohnella phylogeny.</title>
        <authorList>
            <person name="Dunlap C."/>
        </authorList>
    </citation>
    <scope>NUCLEOTIDE SEQUENCE [LARGE SCALE GENOMIC DNA]</scope>
    <source>
        <strain evidence="9 10">DSM 25241</strain>
    </source>
</reference>
<dbReference type="PROSITE" id="PS51257">
    <property type="entry name" value="PROKAR_LIPOPROTEIN"/>
    <property type="match status" value="1"/>
</dbReference>
<dbReference type="Gene3D" id="3.40.50.1980">
    <property type="entry name" value="Nitrogenase molybdenum iron protein domain"/>
    <property type="match status" value="2"/>
</dbReference>
<keyword evidence="10" id="KW-1185">Reference proteome</keyword>
<feature type="region of interest" description="Disordered" evidence="6">
    <location>
        <begin position="28"/>
        <end position="57"/>
    </location>
</feature>
<dbReference type="PROSITE" id="PS50983">
    <property type="entry name" value="FE_B12_PBP"/>
    <property type="match status" value="1"/>
</dbReference>
<accession>A0A841SSR4</accession>
<dbReference type="PANTHER" id="PTHR30532">
    <property type="entry name" value="IRON III DICITRATE-BINDING PERIPLASMIC PROTEIN"/>
    <property type="match status" value="1"/>
</dbReference>
<name>A0A841SSR4_9BACL</name>
<organism evidence="9 10">
    <name type="scientific">Cohnella thailandensis</name>
    <dbReference type="NCBI Taxonomy" id="557557"/>
    <lineage>
        <taxon>Bacteria</taxon>
        <taxon>Bacillati</taxon>
        <taxon>Bacillota</taxon>
        <taxon>Bacilli</taxon>
        <taxon>Bacillales</taxon>
        <taxon>Paenibacillaceae</taxon>
        <taxon>Cohnella</taxon>
    </lineage>
</organism>
<comment type="caution">
    <text evidence="9">The sequence shown here is derived from an EMBL/GenBank/DDBJ whole genome shotgun (WGS) entry which is preliminary data.</text>
</comment>
<dbReference type="Proteomes" id="UP000535838">
    <property type="component" value="Unassembled WGS sequence"/>
</dbReference>
<evidence type="ECO:0000256" key="4">
    <source>
        <dbReference type="ARBA" id="ARBA00022729"/>
    </source>
</evidence>
<dbReference type="Pfam" id="PF01497">
    <property type="entry name" value="Peripla_BP_2"/>
    <property type="match status" value="1"/>
</dbReference>
<evidence type="ECO:0000256" key="5">
    <source>
        <dbReference type="SAM" id="Coils"/>
    </source>
</evidence>
<evidence type="ECO:0000256" key="2">
    <source>
        <dbReference type="ARBA" id="ARBA00008814"/>
    </source>
</evidence>
<evidence type="ECO:0000259" key="8">
    <source>
        <dbReference type="PROSITE" id="PS50983"/>
    </source>
</evidence>
<dbReference type="GO" id="GO:0030288">
    <property type="term" value="C:outer membrane-bounded periplasmic space"/>
    <property type="evidence" value="ECO:0007669"/>
    <property type="project" value="TreeGrafter"/>
</dbReference>